<evidence type="ECO:0000313" key="2">
    <source>
        <dbReference type="EMBL" id="CDT24951.1"/>
    </source>
</evidence>
<sequence>MSPTIDICGYDYVFLSTERLKVTGKVLQGFRLKIRRERIKYKALSNKKLGE</sequence>
<dbReference type="EMBL" id="CCJV01000016">
    <property type="protein sequence ID" value="CDS94624.1"/>
    <property type="molecule type" value="Genomic_DNA"/>
</dbReference>
<keyword evidence="3" id="KW-1185">Reference proteome</keyword>
<dbReference type="EMBL" id="CCJX01000079">
    <property type="protein sequence ID" value="CDT24951.1"/>
    <property type="molecule type" value="Genomic_DNA"/>
</dbReference>
<evidence type="ECO:0000313" key="3">
    <source>
        <dbReference type="Proteomes" id="UP000049077"/>
    </source>
</evidence>
<evidence type="ECO:0000313" key="4">
    <source>
        <dbReference type="Proteomes" id="UP000049495"/>
    </source>
</evidence>
<protein>
    <submittedName>
        <fullName evidence="1">Uncharacterized protein</fullName>
    </submittedName>
</protein>
<dbReference type="AlphaFoldDB" id="A0A822MT06"/>
<reference evidence="4" key="1">
    <citation type="submission" date="2014-06" db="EMBL/GenBank/DDBJ databases">
        <authorList>
            <person name="Le Roux Frederique"/>
        </authorList>
    </citation>
    <scope>NUCLEOTIDE SEQUENCE [LARGE SCALE GENOMIC DNA]</scope>
    <source>
        <strain evidence="4">J5-5</strain>
    </source>
</reference>
<reference evidence="1 3" key="2">
    <citation type="submission" date="2014-06" db="EMBL/GenBank/DDBJ databases">
        <authorList>
            <person name="Le Roux F."/>
        </authorList>
    </citation>
    <scope>NUCLEOTIDE SEQUENCE</scope>
    <source>
        <strain evidence="2 3">J5-4</strain>
        <strain evidence="1">J5-5</strain>
    </source>
</reference>
<proteinExistence type="predicted"/>
<accession>A0A822MT06</accession>
<dbReference type="Proteomes" id="UP000049077">
    <property type="component" value="Unassembled WGS sequence"/>
</dbReference>
<organism evidence="1 4">
    <name type="scientific">Vibrio crassostreae</name>
    <dbReference type="NCBI Taxonomy" id="246167"/>
    <lineage>
        <taxon>Bacteria</taxon>
        <taxon>Pseudomonadati</taxon>
        <taxon>Pseudomonadota</taxon>
        <taxon>Gammaproteobacteria</taxon>
        <taxon>Vibrionales</taxon>
        <taxon>Vibrionaceae</taxon>
        <taxon>Vibrio</taxon>
    </lineage>
</organism>
<comment type="caution">
    <text evidence="1">The sequence shown here is derived from an EMBL/GenBank/DDBJ whole genome shotgun (WGS) entry which is preliminary data.</text>
</comment>
<gene>
    <name evidence="2" type="ORF">VCR4J5_170109</name>
    <name evidence="1" type="ORF">VCR5J5_1120018</name>
</gene>
<dbReference type="Proteomes" id="UP000049495">
    <property type="component" value="Unassembled WGS sequence"/>
</dbReference>
<evidence type="ECO:0000313" key="1">
    <source>
        <dbReference type="EMBL" id="CDS94624.1"/>
    </source>
</evidence>
<name>A0A822MT06_9VIBR</name>